<protein>
    <recommendedName>
        <fullName evidence="1">Post-transcriptional regulator MKT1 C-terminal domain-containing protein</fullName>
    </recommendedName>
</protein>
<gene>
    <name evidence="2" type="ORF">BCR43DRAFT_311434</name>
</gene>
<sequence length="271" mass="30815">MAKPSNIPLHQFYQSRKVASYFWFDPATEHIMHHHQDYNHTHSGSSNFSPKGNASPLNTVYDATRSWHVTHDFLDAEKKAQKTDVVDIAFCIKATENEATALKTVTHTPAESDSIFQQKDEIVANILWKTLEIRDFLTSTKHIYTPWGRALGIALSTMSDGKDQAPPMAIQEAYLSALELIRFEVLTDKPYSKNYSKIAGNGKYKSKRQDALHVLMDKQRASSVISALSRAPCHCCRWTLRYETRRKEERKKETGTNTCVLVITHNGFPSL</sequence>
<dbReference type="InterPro" id="IPR022039">
    <property type="entry name" value="MKT1_C"/>
</dbReference>
<dbReference type="Pfam" id="PF12246">
    <property type="entry name" value="MKT1_C"/>
    <property type="match status" value="1"/>
</dbReference>
<dbReference type="OrthoDB" id="17262at2759"/>
<comment type="caution">
    <text evidence="2">The sequence shown here is derived from an EMBL/GenBank/DDBJ whole genome shotgun (WGS) entry which is preliminary data.</text>
</comment>
<dbReference type="Proteomes" id="UP000242180">
    <property type="component" value="Unassembled WGS sequence"/>
</dbReference>
<evidence type="ECO:0000313" key="2">
    <source>
        <dbReference type="EMBL" id="ORY95729.1"/>
    </source>
</evidence>
<keyword evidence="3" id="KW-1185">Reference proteome</keyword>
<accession>A0A1X2HAQ4</accession>
<dbReference type="AlphaFoldDB" id="A0A1X2HAQ4"/>
<organism evidence="2 3">
    <name type="scientific">Syncephalastrum racemosum</name>
    <name type="common">Filamentous fungus</name>
    <dbReference type="NCBI Taxonomy" id="13706"/>
    <lineage>
        <taxon>Eukaryota</taxon>
        <taxon>Fungi</taxon>
        <taxon>Fungi incertae sedis</taxon>
        <taxon>Mucoromycota</taxon>
        <taxon>Mucoromycotina</taxon>
        <taxon>Mucoromycetes</taxon>
        <taxon>Mucorales</taxon>
        <taxon>Syncephalastraceae</taxon>
        <taxon>Syncephalastrum</taxon>
    </lineage>
</organism>
<evidence type="ECO:0000259" key="1">
    <source>
        <dbReference type="Pfam" id="PF12246"/>
    </source>
</evidence>
<dbReference type="InParanoid" id="A0A1X2HAQ4"/>
<evidence type="ECO:0000313" key="3">
    <source>
        <dbReference type="Proteomes" id="UP000242180"/>
    </source>
</evidence>
<feature type="domain" description="Post-transcriptional regulator MKT1 C-terminal" evidence="1">
    <location>
        <begin position="130"/>
        <end position="204"/>
    </location>
</feature>
<dbReference type="EMBL" id="MCGN01000006">
    <property type="protein sequence ID" value="ORY95729.1"/>
    <property type="molecule type" value="Genomic_DNA"/>
</dbReference>
<reference evidence="2 3" key="1">
    <citation type="submission" date="2016-07" db="EMBL/GenBank/DDBJ databases">
        <title>Pervasive Adenine N6-methylation of Active Genes in Fungi.</title>
        <authorList>
            <consortium name="DOE Joint Genome Institute"/>
            <person name="Mondo S.J."/>
            <person name="Dannebaum R.O."/>
            <person name="Kuo R.C."/>
            <person name="Labutti K."/>
            <person name="Haridas S."/>
            <person name="Kuo A."/>
            <person name="Salamov A."/>
            <person name="Ahrendt S.R."/>
            <person name="Lipzen A."/>
            <person name="Sullivan W."/>
            <person name="Andreopoulos W.B."/>
            <person name="Clum A."/>
            <person name="Lindquist E."/>
            <person name="Daum C."/>
            <person name="Ramamoorthy G.K."/>
            <person name="Gryganskyi A."/>
            <person name="Culley D."/>
            <person name="Magnuson J.K."/>
            <person name="James T.Y."/>
            <person name="O'Malley M.A."/>
            <person name="Stajich J.E."/>
            <person name="Spatafora J.W."/>
            <person name="Visel A."/>
            <person name="Grigoriev I.V."/>
        </authorList>
    </citation>
    <scope>NUCLEOTIDE SEQUENCE [LARGE SCALE GENOMIC DNA]</scope>
    <source>
        <strain evidence="2 3">NRRL 2496</strain>
    </source>
</reference>
<name>A0A1X2HAQ4_SYNRA</name>
<dbReference type="STRING" id="13706.A0A1X2HAQ4"/>
<proteinExistence type="predicted"/>